<dbReference type="AlphaFoldDB" id="A0A1I5PQM2"/>
<sequence>MDKVYMNYNRPAWKFYKSRYKFRDYYLNRIISRHITMPLFGKEAHIYFYGGKFLHNAEWANQKIAELINGEEPFMVSRFGNTELHVMNAVIDRRLFGENAQNAAEMEEWWKLLYTGAGFFPFDSRYQDDFGDIMLDSISNVDILGTWNRPMEDYHLRATMKNASITVLRWLEPWYSKTPWTRALEGKKVLVIHPFEKSIREQYEKKKEVFPNGLLPDFNLDVLKAVQSIGDNNEYGFGTWFDALEYMKNEAMKRDFEVAIIGCGAYGMPLASMLKKEGKKTIHLGGVTQCLFGIKGSRWVNSPIDKIIPMNENWIYPDETEIPLGAADVEGGCYWK</sequence>
<dbReference type="Proteomes" id="UP000182624">
    <property type="component" value="Unassembled WGS sequence"/>
</dbReference>
<dbReference type="RefSeq" id="WP_083413331.1">
    <property type="nucleotide sequence ID" value="NZ_FOXO01000001.1"/>
</dbReference>
<dbReference type="EMBL" id="FOXO01000001">
    <property type="protein sequence ID" value="SFP36187.1"/>
    <property type="molecule type" value="Genomic_DNA"/>
</dbReference>
<accession>A0A1I5PQM2</accession>
<keyword evidence="2" id="KW-1185">Reference proteome</keyword>
<organism evidence="1 2">
    <name type="scientific">Butyrivibrio proteoclasticus</name>
    <dbReference type="NCBI Taxonomy" id="43305"/>
    <lineage>
        <taxon>Bacteria</taxon>
        <taxon>Bacillati</taxon>
        <taxon>Bacillota</taxon>
        <taxon>Clostridia</taxon>
        <taxon>Lachnospirales</taxon>
        <taxon>Lachnospiraceae</taxon>
        <taxon>Butyrivibrio</taxon>
    </lineage>
</organism>
<evidence type="ECO:0000313" key="2">
    <source>
        <dbReference type="Proteomes" id="UP000182624"/>
    </source>
</evidence>
<gene>
    <name evidence="1" type="ORF">SAMN04487928_10199</name>
</gene>
<dbReference type="SUPFAM" id="SSF51905">
    <property type="entry name" value="FAD/NAD(P)-binding domain"/>
    <property type="match status" value="1"/>
</dbReference>
<dbReference type="InterPro" id="IPR036188">
    <property type="entry name" value="FAD/NAD-bd_sf"/>
</dbReference>
<dbReference type="OrthoDB" id="9795420at2"/>
<protein>
    <submittedName>
        <fullName evidence="1">Uncharacterized protein</fullName>
    </submittedName>
</protein>
<reference evidence="2" key="1">
    <citation type="submission" date="2016-10" db="EMBL/GenBank/DDBJ databases">
        <authorList>
            <person name="Varghese N."/>
            <person name="Submissions S."/>
        </authorList>
    </citation>
    <scope>NUCLEOTIDE SEQUENCE [LARGE SCALE GENOMIC DNA]</scope>
    <source>
        <strain evidence="2">P18</strain>
    </source>
</reference>
<name>A0A1I5PQM2_9FIRM</name>
<proteinExistence type="predicted"/>
<evidence type="ECO:0000313" key="1">
    <source>
        <dbReference type="EMBL" id="SFP36187.1"/>
    </source>
</evidence>